<dbReference type="AlphaFoldDB" id="A0A8H6HJA1"/>
<feature type="transmembrane region" description="Helical" evidence="1">
    <location>
        <begin position="171"/>
        <end position="191"/>
    </location>
</feature>
<feature type="transmembrane region" description="Helical" evidence="1">
    <location>
        <begin position="55"/>
        <end position="74"/>
    </location>
</feature>
<feature type="transmembrane region" description="Helical" evidence="1">
    <location>
        <begin position="105"/>
        <end position="124"/>
    </location>
</feature>
<dbReference type="OrthoDB" id="3351617at2759"/>
<dbReference type="Proteomes" id="UP000521943">
    <property type="component" value="Unassembled WGS sequence"/>
</dbReference>
<name>A0A8H6HJA1_9AGAR</name>
<keyword evidence="1" id="KW-0472">Membrane</keyword>
<evidence type="ECO:0000313" key="3">
    <source>
        <dbReference type="Proteomes" id="UP000521943"/>
    </source>
</evidence>
<protein>
    <submittedName>
        <fullName evidence="2">Uncharacterized protein</fullName>
    </submittedName>
</protein>
<reference evidence="2 3" key="1">
    <citation type="submission" date="2020-07" db="EMBL/GenBank/DDBJ databases">
        <title>Comparative genomics of pyrophilous fungi reveals a link between fire events and developmental genes.</title>
        <authorList>
            <consortium name="DOE Joint Genome Institute"/>
            <person name="Steindorff A.S."/>
            <person name="Carver A."/>
            <person name="Calhoun S."/>
            <person name="Stillman K."/>
            <person name="Liu H."/>
            <person name="Lipzen A."/>
            <person name="Pangilinan J."/>
            <person name="Labutti K."/>
            <person name="Bruns T.D."/>
            <person name="Grigoriev I.V."/>
        </authorList>
    </citation>
    <scope>NUCLEOTIDE SEQUENCE [LARGE SCALE GENOMIC DNA]</scope>
    <source>
        <strain evidence="2 3">CBS 144469</strain>
    </source>
</reference>
<feature type="transmembrane region" description="Helical" evidence="1">
    <location>
        <begin position="136"/>
        <end position="159"/>
    </location>
</feature>
<comment type="caution">
    <text evidence="2">The sequence shown here is derived from an EMBL/GenBank/DDBJ whole genome shotgun (WGS) entry which is preliminary data.</text>
</comment>
<feature type="transmembrane region" description="Helical" evidence="1">
    <location>
        <begin position="212"/>
        <end position="242"/>
    </location>
</feature>
<keyword evidence="1" id="KW-1133">Transmembrane helix</keyword>
<feature type="transmembrane region" description="Helical" evidence="1">
    <location>
        <begin position="20"/>
        <end position="43"/>
    </location>
</feature>
<evidence type="ECO:0000313" key="2">
    <source>
        <dbReference type="EMBL" id="KAF6747222.1"/>
    </source>
</evidence>
<dbReference type="EMBL" id="JACGCI010000083">
    <property type="protein sequence ID" value="KAF6747222.1"/>
    <property type="molecule type" value="Genomic_DNA"/>
</dbReference>
<keyword evidence="1" id="KW-0812">Transmembrane</keyword>
<sequence>MATKYDLTHVGNVIARAMAGYMAVSLVVLGIQLFMCIYGLTVFLETPRTARKGRVPYIIINFVLFFLLSISALMDARFLFRLLFESTSPKDFIARRQNMSDEMVFASQVLNLIVIFIGDAVMLWRCYMVWAEKRWVIILPCITYVASLILGILGFVPILRDLATSDGNLTFVSIFVFLSVTTNILVTILISSRLVHARRRLSGMLGDSNKTLGHFTGIVAILIESAVPLSVFGLGYAIVLAITKNGDPKLLQKEVANYVFSVLYYSFAALSPQMIIFRVTTGRSWVGYLHKSVSGTSWDGNTKSIAFAHTRPASWGSIAEEHRSFSAQESGDGEGSEKV</sequence>
<proteinExistence type="predicted"/>
<organism evidence="2 3">
    <name type="scientific">Ephemerocybe angulata</name>
    <dbReference type="NCBI Taxonomy" id="980116"/>
    <lineage>
        <taxon>Eukaryota</taxon>
        <taxon>Fungi</taxon>
        <taxon>Dikarya</taxon>
        <taxon>Basidiomycota</taxon>
        <taxon>Agaricomycotina</taxon>
        <taxon>Agaricomycetes</taxon>
        <taxon>Agaricomycetidae</taxon>
        <taxon>Agaricales</taxon>
        <taxon>Agaricineae</taxon>
        <taxon>Psathyrellaceae</taxon>
        <taxon>Ephemerocybe</taxon>
    </lineage>
</organism>
<gene>
    <name evidence="2" type="ORF">DFP72DRAFT_920313</name>
</gene>
<evidence type="ECO:0000256" key="1">
    <source>
        <dbReference type="SAM" id="Phobius"/>
    </source>
</evidence>
<accession>A0A8H6HJA1</accession>
<keyword evidence="3" id="KW-1185">Reference proteome</keyword>
<feature type="transmembrane region" description="Helical" evidence="1">
    <location>
        <begin position="262"/>
        <end position="281"/>
    </location>
</feature>